<dbReference type="RefSeq" id="WP_256649007.1">
    <property type="nucleotide sequence ID" value="NZ_JANIAA010000002.1"/>
</dbReference>
<accession>A0ABT1URU5</accession>
<feature type="transmembrane region" description="Helical" evidence="1">
    <location>
        <begin position="608"/>
        <end position="626"/>
    </location>
</feature>
<keyword evidence="1" id="KW-0472">Membrane</keyword>
<dbReference type="Proteomes" id="UP001204746">
    <property type="component" value="Unassembled WGS sequence"/>
</dbReference>
<gene>
    <name evidence="3" type="ORF">NP777_06125</name>
</gene>
<organism evidence="3 4">
    <name type="scientific">Streptomyces rugosispiralis</name>
    <dbReference type="NCBI Taxonomy" id="2967341"/>
    <lineage>
        <taxon>Bacteria</taxon>
        <taxon>Bacillati</taxon>
        <taxon>Actinomycetota</taxon>
        <taxon>Actinomycetes</taxon>
        <taxon>Kitasatosporales</taxon>
        <taxon>Streptomycetaceae</taxon>
        <taxon>Streptomyces</taxon>
    </lineage>
</organism>
<feature type="transmembrane region" description="Helical" evidence="1">
    <location>
        <begin position="556"/>
        <end position="577"/>
    </location>
</feature>
<dbReference type="InterPro" id="IPR007111">
    <property type="entry name" value="NACHT_NTPase"/>
</dbReference>
<protein>
    <submittedName>
        <fullName evidence="3">NACHT domain-containing protein</fullName>
    </submittedName>
</protein>
<evidence type="ECO:0000259" key="2">
    <source>
        <dbReference type="Pfam" id="PF05729"/>
    </source>
</evidence>
<evidence type="ECO:0000313" key="3">
    <source>
        <dbReference type="EMBL" id="MCQ8187835.1"/>
    </source>
</evidence>
<evidence type="ECO:0000256" key="1">
    <source>
        <dbReference type="SAM" id="Phobius"/>
    </source>
</evidence>
<feature type="transmembrane region" description="Helical" evidence="1">
    <location>
        <begin position="672"/>
        <end position="697"/>
    </location>
</feature>
<feature type="transmembrane region" description="Helical" evidence="1">
    <location>
        <begin position="420"/>
        <end position="445"/>
    </location>
</feature>
<feature type="transmembrane region" description="Helical" evidence="1">
    <location>
        <begin position="385"/>
        <end position="408"/>
    </location>
</feature>
<keyword evidence="1" id="KW-0812">Transmembrane</keyword>
<name>A0ABT1URU5_9ACTN</name>
<feature type="transmembrane region" description="Helical" evidence="1">
    <location>
        <begin position="647"/>
        <end position="666"/>
    </location>
</feature>
<feature type="transmembrane region" description="Helical" evidence="1">
    <location>
        <begin position="475"/>
        <end position="500"/>
    </location>
</feature>
<dbReference type="InterPro" id="IPR027417">
    <property type="entry name" value="P-loop_NTPase"/>
</dbReference>
<dbReference type="Pfam" id="PF05729">
    <property type="entry name" value="NACHT"/>
    <property type="match status" value="1"/>
</dbReference>
<sequence length="752" mass="80084">MTGPGDVHNTFSGTAHGPVVMARDLVNATINITSPPNSRTAIALDEATAELAQALRMQWSVESERQRLWAPDTLAVRWRTIRNSPEAGPLPPEGELRGIADLYDQVPTKRLVVLGRAGSGKSALAIRFVLERLGPADAPVPVSVVPVIFSLGSWNPETPLRDWLTAQLERDHPGLATDGSGNATLATALVDRGRILPVLDGFDEIAEDLRPSALDKINDTASSRMPLLLTSRGDGYPGTGGVLAAAAIELTDLSPHDLTTYLPHTGAKTAEWKEVLEHLSATPESPAAMALRTPLMVALARTVYSDVPDHDPRELLTGRFPTVEALENHLLDSFIPTVYRDRPAAHRECVQDWLGHLARHLQLLDDTPDLAWWQLGSTLRRPVRMVVVGLVAGLPLGIVDGFVFWFLAGFVGPHGPVRGLLIGLANGAVLGLVAGLAFGLMHVFLDGGPARDPSRVHMRILGGTTRSRKTYVPRLAAGFTGGFGFGFVSWLVNALMFGLLQGASGAAILLSGLLNGAVGGIVGGLSLGFAYAGGTGEPSDEPLRFADAMREFRQRLAPRLAIGFAGGFGGGFMFWFADPLAVGLVLGAPGGFTSLLTHSLRAGIEGGLGYGLALGLAYGLAVALAHPIPVRSAVSPTALLGTDRMAVVHRTLLSTLTFGLVGWLFYGLGGQFLAWFVFTTVGGLGTGLAYGLSLTAWGHWVTLSRIWLPLTGRLPRNPGDFLKDAHSRGVLRQAGAVYQFRHARLRDRLTKQ</sequence>
<dbReference type="Gene3D" id="3.40.50.300">
    <property type="entry name" value="P-loop containing nucleotide triphosphate hydrolases"/>
    <property type="match status" value="1"/>
</dbReference>
<feature type="domain" description="NACHT" evidence="2">
    <location>
        <begin position="111"/>
        <end position="264"/>
    </location>
</feature>
<evidence type="ECO:0000313" key="4">
    <source>
        <dbReference type="Proteomes" id="UP001204746"/>
    </source>
</evidence>
<keyword evidence="1" id="KW-1133">Transmembrane helix</keyword>
<feature type="transmembrane region" description="Helical" evidence="1">
    <location>
        <begin position="506"/>
        <end position="535"/>
    </location>
</feature>
<keyword evidence="4" id="KW-1185">Reference proteome</keyword>
<proteinExistence type="predicted"/>
<reference evidence="3 4" key="1">
    <citation type="submission" date="2022-07" db="EMBL/GenBank/DDBJ databases">
        <authorList>
            <person name="Phongsopitanun W."/>
            <person name="Tanasupawat S."/>
        </authorList>
    </citation>
    <scope>NUCLEOTIDE SEQUENCE [LARGE SCALE GENOMIC DNA]</scope>
    <source>
        <strain evidence="3 4">RCU-064</strain>
    </source>
</reference>
<dbReference type="EMBL" id="JANIAA010000002">
    <property type="protein sequence ID" value="MCQ8187835.1"/>
    <property type="molecule type" value="Genomic_DNA"/>
</dbReference>
<comment type="caution">
    <text evidence="3">The sequence shown here is derived from an EMBL/GenBank/DDBJ whole genome shotgun (WGS) entry which is preliminary data.</text>
</comment>